<dbReference type="Proteomes" id="UP000617426">
    <property type="component" value="Unassembled WGS sequence"/>
</dbReference>
<dbReference type="InterPro" id="IPR015854">
    <property type="entry name" value="ABC_transpr_LolD-like"/>
</dbReference>
<feature type="domain" description="ABC transporter" evidence="5">
    <location>
        <begin position="24"/>
        <end position="257"/>
    </location>
</feature>
<dbReference type="PANTHER" id="PTHR24220:SF685">
    <property type="entry name" value="ABC TRANSPORTER RELATED"/>
    <property type="match status" value="1"/>
</dbReference>
<reference evidence="6" key="1">
    <citation type="submission" date="2020-08" db="EMBL/GenBank/DDBJ databases">
        <title>Sequencing the genomes of 1000 actinobacteria strains.</title>
        <authorList>
            <person name="Klenk H.-P."/>
        </authorList>
    </citation>
    <scope>NUCLEOTIDE SEQUENCE</scope>
    <source>
        <strain evidence="6">DSM 10695</strain>
    </source>
</reference>
<accession>A0A923E3U8</accession>
<dbReference type="InterPro" id="IPR003439">
    <property type="entry name" value="ABC_transporter-like_ATP-bd"/>
</dbReference>
<organism evidence="6 7">
    <name type="scientific">Schaalia hyovaginalis</name>
    <dbReference type="NCBI Taxonomy" id="29316"/>
    <lineage>
        <taxon>Bacteria</taxon>
        <taxon>Bacillati</taxon>
        <taxon>Actinomycetota</taxon>
        <taxon>Actinomycetes</taxon>
        <taxon>Actinomycetales</taxon>
        <taxon>Actinomycetaceae</taxon>
        <taxon>Schaalia</taxon>
    </lineage>
</organism>
<keyword evidence="2" id="KW-0547">Nucleotide-binding</keyword>
<dbReference type="InterPro" id="IPR003593">
    <property type="entry name" value="AAA+_ATPase"/>
</dbReference>
<sequence length="260" mass="26996">MNITAEHARSMSQGAPEGAPRGSIAVRALVKTYQREGVAVPALRGVDLDIAAGDQVALMGPSGSGKSTLLHCLASILRPTSGSITVSGVEVASLSERANSDRRLRSYGFVFQDGQLLPELPCEENVALPLMLLGRRRAEAIAHARTLLARLGCEGLGAFRPGQLSGGQAQRVAIARALVTSPEIVFADEPTGALDQKTGAEVMSVLKGACAESGATLVLVTHDPGVARGLRRTLGMRDGLIDFDSDAPAAGVPQQEAGVR</sequence>
<evidence type="ECO:0000313" key="7">
    <source>
        <dbReference type="Proteomes" id="UP000617426"/>
    </source>
</evidence>
<dbReference type="InterPro" id="IPR017911">
    <property type="entry name" value="MacB-like_ATP-bd"/>
</dbReference>
<gene>
    <name evidence="6" type="ORF">HD592_000250</name>
</gene>
<dbReference type="PANTHER" id="PTHR24220">
    <property type="entry name" value="IMPORT ATP-BINDING PROTEIN"/>
    <property type="match status" value="1"/>
</dbReference>
<evidence type="ECO:0000313" key="6">
    <source>
        <dbReference type="EMBL" id="MBB6333685.1"/>
    </source>
</evidence>
<dbReference type="Gene3D" id="3.40.50.300">
    <property type="entry name" value="P-loop containing nucleotide triphosphate hydrolases"/>
    <property type="match status" value="1"/>
</dbReference>
<dbReference type="SUPFAM" id="SSF52540">
    <property type="entry name" value="P-loop containing nucleoside triphosphate hydrolases"/>
    <property type="match status" value="1"/>
</dbReference>
<keyword evidence="7" id="KW-1185">Reference proteome</keyword>
<name>A0A923E3U8_9ACTO</name>
<dbReference type="InterPro" id="IPR017871">
    <property type="entry name" value="ABC_transporter-like_CS"/>
</dbReference>
<dbReference type="InterPro" id="IPR027417">
    <property type="entry name" value="P-loop_NTPase"/>
</dbReference>
<dbReference type="PROSITE" id="PS00211">
    <property type="entry name" value="ABC_TRANSPORTER_1"/>
    <property type="match status" value="1"/>
</dbReference>
<dbReference type="PROSITE" id="PS50893">
    <property type="entry name" value="ABC_TRANSPORTER_2"/>
    <property type="match status" value="1"/>
</dbReference>
<keyword evidence="1" id="KW-0813">Transport</keyword>
<evidence type="ECO:0000256" key="1">
    <source>
        <dbReference type="ARBA" id="ARBA00022448"/>
    </source>
</evidence>
<evidence type="ECO:0000256" key="3">
    <source>
        <dbReference type="ARBA" id="ARBA00022840"/>
    </source>
</evidence>
<keyword evidence="3 6" id="KW-0067">ATP-binding</keyword>
<dbReference type="GO" id="GO:0005886">
    <property type="term" value="C:plasma membrane"/>
    <property type="evidence" value="ECO:0007669"/>
    <property type="project" value="TreeGrafter"/>
</dbReference>
<evidence type="ECO:0000259" key="5">
    <source>
        <dbReference type="PROSITE" id="PS50893"/>
    </source>
</evidence>
<evidence type="ECO:0000256" key="2">
    <source>
        <dbReference type="ARBA" id="ARBA00022741"/>
    </source>
</evidence>
<protein>
    <submittedName>
        <fullName evidence="6">ABC transport system ATP-binding protein</fullName>
    </submittedName>
</protein>
<evidence type="ECO:0000256" key="4">
    <source>
        <dbReference type="SAM" id="MobiDB-lite"/>
    </source>
</evidence>
<dbReference type="SMART" id="SM00382">
    <property type="entry name" value="AAA"/>
    <property type="match status" value="1"/>
</dbReference>
<feature type="region of interest" description="Disordered" evidence="4">
    <location>
        <begin position="1"/>
        <end position="20"/>
    </location>
</feature>
<dbReference type="EMBL" id="JACHMK010000001">
    <property type="protein sequence ID" value="MBB6333685.1"/>
    <property type="molecule type" value="Genomic_DNA"/>
</dbReference>
<dbReference type="GO" id="GO:0022857">
    <property type="term" value="F:transmembrane transporter activity"/>
    <property type="evidence" value="ECO:0007669"/>
    <property type="project" value="UniProtKB-ARBA"/>
</dbReference>
<proteinExistence type="predicted"/>
<dbReference type="CDD" id="cd03255">
    <property type="entry name" value="ABC_MJ0796_LolCDE_FtsE"/>
    <property type="match status" value="1"/>
</dbReference>
<dbReference type="GO" id="GO:0016887">
    <property type="term" value="F:ATP hydrolysis activity"/>
    <property type="evidence" value="ECO:0007669"/>
    <property type="project" value="InterPro"/>
</dbReference>
<dbReference type="Pfam" id="PF00005">
    <property type="entry name" value="ABC_tran"/>
    <property type="match status" value="1"/>
</dbReference>
<dbReference type="GO" id="GO:0005524">
    <property type="term" value="F:ATP binding"/>
    <property type="evidence" value="ECO:0007669"/>
    <property type="project" value="UniProtKB-KW"/>
</dbReference>
<dbReference type="AlphaFoldDB" id="A0A923E3U8"/>
<comment type="caution">
    <text evidence="6">The sequence shown here is derived from an EMBL/GenBank/DDBJ whole genome shotgun (WGS) entry which is preliminary data.</text>
</comment>
<dbReference type="FunFam" id="3.40.50.300:FF:000032">
    <property type="entry name" value="Export ABC transporter ATP-binding protein"/>
    <property type="match status" value="1"/>
</dbReference>
<dbReference type="GO" id="GO:0098796">
    <property type="term" value="C:membrane protein complex"/>
    <property type="evidence" value="ECO:0007669"/>
    <property type="project" value="UniProtKB-ARBA"/>
</dbReference>